<evidence type="ECO:0000256" key="7">
    <source>
        <dbReference type="ARBA" id="ARBA00022989"/>
    </source>
</evidence>
<dbReference type="SMART" id="SM00608">
    <property type="entry name" value="ACR"/>
    <property type="match status" value="1"/>
</dbReference>
<feature type="binding site" evidence="12">
    <location>
        <position position="346"/>
    </location>
    <ligand>
        <name>Zn(2+)</name>
        <dbReference type="ChEBI" id="CHEBI:29105"/>
        <note>catalytic</note>
    </ligand>
</feature>
<comment type="cofactor">
    <cofactor evidence="1">
        <name>Zn(2+)</name>
        <dbReference type="ChEBI" id="CHEBI:29105"/>
    </cofactor>
</comment>
<organism evidence="18 19">
    <name type="scientific">Catagonus wagneri</name>
    <name type="common">Chacoan peccary</name>
    <dbReference type="NCBI Taxonomy" id="51154"/>
    <lineage>
        <taxon>Eukaryota</taxon>
        <taxon>Metazoa</taxon>
        <taxon>Chordata</taxon>
        <taxon>Craniata</taxon>
        <taxon>Vertebrata</taxon>
        <taxon>Euteleostomi</taxon>
        <taxon>Mammalia</taxon>
        <taxon>Eutheria</taxon>
        <taxon>Laurasiatheria</taxon>
        <taxon>Artiodactyla</taxon>
        <taxon>Suina</taxon>
        <taxon>Tayassuidae</taxon>
        <taxon>Catagonus</taxon>
    </lineage>
</organism>
<evidence type="ECO:0000256" key="2">
    <source>
        <dbReference type="ARBA" id="ARBA00004479"/>
    </source>
</evidence>
<evidence type="ECO:0000256" key="12">
    <source>
        <dbReference type="PROSITE-ProRule" id="PRU00276"/>
    </source>
</evidence>
<evidence type="ECO:0000256" key="5">
    <source>
        <dbReference type="ARBA" id="ARBA00022801"/>
    </source>
</evidence>
<keyword evidence="8 13" id="KW-0472">Membrane</keyword>
<keyword evidence="19" id="KW-1185">Reference proteome</keyword>
<dbReference type="FunFam" id="4.10.70.10:FF:000001">
    <property type="entry name" value="Disintegrin and metalloproteinase domain-containing protein 22"/>
    <property type="match status" value="1"/>
</dbReference>
<dbReference type="PROSITE" id="PS01186">
    <property type="entry name" value="EGF_2"/>
    <property type="match status" value="1"/>
</dbReference>
<dbReference type="InterPro" id="IPR036436">
    <property type="entry name" value="Disintegrin_dom_sf"/>
</dbReference>
<dbReference type="InterPro" id="IPR000742">
    <property type="entry name" value="EGF"/>
</dbReference>
<evidence type="ECO:0000259" key="17">
    <source>
        <dbReference type="PROSITE" id="PS50215"/>
    </source>
</evidence>
<name>A0A8C3WPQ4_9CETA</name>
<evidence type="ECO:0000256" key="10">
    <source>
        <dbReference type="PROSITE-ProRule" id="PRU00068"/>
    </source>
</evidence>
<keyword evidence="7 13" id="KW-1133">Transmembrane helix</keyword>
<evidence type="ECO:0000259" key="15">
    <source>
        <dbReference type="PROSITE" id="PS50026"/>
    </source>
</evidence>
<feature type="disulfide bond" evidence="12">
    <location>
        <begin position="317"/>
        <end position="397"/>
    </location>
</feature>
<keyword evidence="11" id="KW-0245">EGF-like domain</keyword>
<dbReference type="Proteomes" id="UP000694540">
    <property type="component" value="Unplaced"/>
</dbReference>
<dbReference type="Gene3D" id="4.10.70.10">
    <property type="entry name" value="Disintegrin domain"/>
    <property type="match status" value="1"/>
</dbReference>
<comment type="subcellular location">
    <subcellularLocation>
        <location evidence="2">Membrane</location>
        <topology evidence="2">Single-pass type I membrane protein</topology>
    </subcellularLocation>
</comment>
<feature type="disulfide bond" evidence="12">
    <location>
        <begin position="359"/>
        <end position="364"/>
    </location>
</feature>
<dbReference type="GO" id="GO:0034987">
    <property type="term" value="F:immunoglobulin receptor binding"/>
    <property type="evidence" value="ECO:0007669"/>
    <property type="project" value="Ensembl"/>
</dbReference>
<feature type="transmembrane region" description="Helical" evidence="13">
    <location>
        <begin position="668"/>
        <end position="689"/>
    </location>
</feature>
<feature type="chain" id="PRO_5033981551" evidence="14">
    <location>
        <begin position="21"/>
        <end position="777"/>
    </location>
</feature>
<dbReference type="PROSITE" id="PS50215">
    <property type="entry name" value="ADAM_MEPRO"/>
    <property type="match status" value="1"/>
</dbReference>
<keyword evidence="3 13" id="KW-0812">Transmembrane</keyword>
<feature type="domain" description="Peptidase M12B" evidence="17">
    <location>
        <begin position="206"/>
        <end position="402"/>
    </location>
</feature>
<keyword evidence="9 11" id="KW-1015">Disulfide bond</keyword>
<dbReference type="PROSITE" id="PS50214">
    <property type="entry name" value="DISINTEGRIN_2"/>
    <property type="match status" value="1"/>
</dbReference>
<dbReference type="Pfam" id="PF08516">
    <property type="entry name" value="ADAM_CR"/>
    <property type="match status" value="1"/>
</dbReference>
<evidence type="ECO:0000256" key="6">
    <source>
        <dbReference type="ARBA" id="ARBA00022833"/>
    </source>
</evidence>
<proteinExistence type="predicted"/>
<evidence type="ECO:0000256" key="3">
    <source>
        <dbReference type="ARBA" id="ARBA00022692"/>
    </source>
</evidence>
<keyword evidence="5" id="KW-0378">Hydrolase</keyword>
<feature type="disulfide bond" evidence="10">
    <location>
        <begin position="468"/>
        <end position="488"/>
    </location>
</feature>
<dbReference type="SUPFAM" id="SSF57552">
    <property type="entry name" value="Blood coagulation inhibitor (disintegrin)"/>
    <property type="match status" value="1"/>
</dbReference>
<dbReference type="InterPro" id="IPR018358">
    <property type="entry name" value="Disintegrin_CS"/>
</dbReference>
<keyword evidence="6 12" id="KW-0862">Zinc</keyword>
<dbReference type="GeneTree" id="ENSGT00940000156716"/>
<evidence type="ECO:0000256" key="13">
    <source>
        <dbReference type="SAM" id="Phobius"/>
    </source>
</evidence>
<feature type="disulfide bond" evidence="11">
    <location>
        <begin position="632"/>
        <end position="642"/>
    </location>
</feature>
<keyword evidence="4 12" id="KW-0479">Metal-binding</keyword>
<feature type="disulfide bond" evidence="12">
    <location>
        <begin position="357"/>
        <end position="381"/>
    </location>
</feature>
<dbReference type="CDD" id="cd04269">
    <property type="entry name" value="ZnMc_adamalysin_II_like"/>
    <property type="match status" value="1"/>
</dbReference>
<comment type="caution">
    <text evidence="11">Lacks conserved residue(s) required for the propagation of feature annotation.</text>
</comment>
<evidence type="ECO:0000256" key="14">
    <source>
        <dbReference type="SAM" id="SignalP"/>
    </source>
</evidence>
<evidence type="ECO:0000256" key="1">
    <source>
        <dbReference type="ARBA" id="ARBA00001947"/>
    </source>
</evidence>
<dbReference type="InterPro" id="IPR034027">
    <property type="entry name" value="Reprolysin_adamalysin"/>
</dbReference>
<reference evidence="18" key="2">
    <citation type="submission" date="2025-09" db="UniProtKB">
        <authorList>
            <consortium name="Ensembl"/>
        </authorList>
    </citation>
    <scope>IDENTIFICATION</scope>
</reference>
<feature type="binding site" evidence="12">
    <location>
        <position position="342"/>
    </location>
    <ligand>
        <name>Zn(2+)</name>
        <dbReference type="ChEBI" id="CHEBI:29105"/>
        <note>catalytic</note>
    </ligand>
</feature>
<dbReference type="Pfam" id="PF01562">
    <property type="entry name" value="Pep_M12B_propep"/>
    <property type="match status" value="1"/>
</dbReference>
<evidence type="ECO:0000259" key="16">
    <source>
        <dbReference type="PROSITE" id="PS50214"/>
    </source>
</evidence>
<dbReference type="Gene3D" id="3.40.390.10">
    <property type="entry name" value="Collagenase (Catalytic Domain)"/>
    <property type="match status" value="1"/>
</dbReference>
<evidence type="ECO:0000256" key="8">
    <source>
        <dbReference type="ARBA" id="ARBA00023136"/>
    </source>
</evidence>
<dbReference type="PANTHER" id="PTHR11905">
    <property type="entry name" value="ADAM A DISINTEGRIN AND METALLOPROTEASE DOMAIN"/>
    <property type="match status" value="1"/>
</dbReference>
<dbReference type="InterPro" id="IPR001590">
    <property type="entry name" value="Peptidase_M12B"/>
</dbReference>
<keyword evidence="14" id="KW-0732">Signal</keyword>
<dbReference type="GO" id="GO:0006508">
    <property type="term" value="P:proteolysis"/>
    <property type="evidence" value="ECO:0007669"/>
    <property type="project" value="InterPro"/>
</dbReference>
<feature type="signal peptide" evidence="14">
    <location>
        <begin position="1"/>
        <end position="20"/>
    </location>
</feature>
<dbReference type="PANTHER" id="PTHR11905:SF32">
    <property type="entry name" value="DISINTEGRIN AND METALLOPROTEINASE DOMAIN-CONTAINING PROTEIN 28"/>
    <property type="match status" value="1"/>
</dbReference>
<dbReference type="SMART" id="SM00050">
    <property type="entry name" value="DISIN"/>
    <property type="match status" value="1"/>
</dbReference>
<dbReference type="SUPFAM" id="SSF55486">
    <property type="entry name" value="Metalloproteases ('zincins'), catalytic domain"/>
    <property type="match status" value="1"/>
</dbReference>
<feature type="active site" evidence="12">
    <location>
        <position position="343"/>
    </location>
</feature>
<dbReference type="AlphaFoldDB" id="A0A8C3WPQ4"/>
<dbReference type="Pfam" id="PF00200">
    <property type="entry name" value="Disintegrin"/>
    <property type="match status" value="1"/>
</dbReference>
<sequence length="777" mass="86637">MLQGLLLIVAFLLPSFPVNAIKELPGVKKYEVVFPRRLHPLHKREIKEPGQEEKFETELKYEMTVNGKIAVLYLKKTKNLLAPGYTETHYNSSGKEVTTSPQIMDDCYYQGHIMDEKASDASISTCRGLRGYFSQGDQRYFIEPLSPTNQDEQEHALFKDDPEEQQTNGDCGMDDAIWAHGFHRNTVPPDSSLVNSKDWKSWEHKKYIEYYLVLDNGEFIKYHQDPEEIRKRVFEMVNYVNMLYKKLNTYVALIGMEIWNDKDKINITSDASLTLEKFSQWRGDVLLRRKPHDLAQLITAKEFSGTTVGLAFMSTACSPYHSVGLVQDHSNNGLSVAGTMAHEMGHNFGMYHDSDDCQCSSAVCVMDRALRFSPPKDFSSCSRDSYAKFFGDKLSNCIFNAPLPTDVISTPICGNQLVETGEDCDCGAPEECTNICCDAKTCKSKANFQCAFGECCEKCQFKKAGAVCRPAKDECDLPEMCDGKSGLCPRDRFQVNGFPCQDGKGYCLKGACPTLQEQCTEMWGPGTKAADKSCFSWNEGGSKYGYCRQVDGKRIPCKANDVMCGKLFCQGGSDSLPWKGRIVTFLTCKAFEPEVIGQEVGMVANGTKCGNKKVCINAECVDMERVYKSANCSSKCKGHAVCDHELQCQCKEGWAPPNCEDSSTVSNFSTVVGVLFPVAIILVVVAIVIRCKSTRGKQKKVLRPLSAIGIGSHRQKRKPQMEKSLQPQEMFMKFHAPDLPVGGSELPASLHKDTKGFFPTVLQDKPMDTPKVSNPKV</sequence>
<feature type="binding site" evidence="12">
    <location>
        <position position="352"/>
    </location>
    <ligand>
        <name>Zn(2+)</name>
        <dbReference type="ChEBI" id="CHEBI:29105"/>
        <note>catalytic</note>
    </ligand>
</feature>
<dbReference type="InterPro" id="IPR006586">
    <property type="entry name" value="ADAM_Cys-rich"/>
</dbReference>
<dbReference type="FunFam" id="3.40.390.10:FF:000002">
    <property type="entry name" value="Disintegrin and metalloproteinase domain-containing protein 22"/>
    <property type="match status" value="1"/>
</dbReference>
<dbReference type="PROSITE" id="PS50026">
    <property type="entry name" value="EGF_3"/>
    <property type="match status" value="1"/>
</dbReference>
<evidence type="ECO:0000313" key="18">
    <source>
        <dbReference type="Ensembl" id="ENSCWAP00000019382.1"/>
    </source>
</evidence>
<feature type="disulfide bond" evidence="11">
    <location>
        <begin position="650"/>
        <end position="659"/>
    </location>
</feature>
<evidence type="ECO:0000256" key="4">
    <source>
        <dbReference type="ARBA" id="ARBA00022723"/>
    </source>
</evidence>
<dbReference type="Ensembl" id="ENSCWAT00000021034.1">
    <property type="protein sequence ID" value="ENSCWAP00000019382.1"/>
    <property type="gene ID" value="ENSCWAG00000014725.1"/>
</dbReference>
<dbReference type="Pfam" id="PF01421">
    <property type="entry name" value="Reprolysin"/>
    <property type="match status" value="1"/>
</dbReference>
<evidence type="ECO:0000313" key="19">
    <source>
        <dbReference type="Proteomes" id="UP000694540"/>
    </source>
</evidence>
<dbReference type="GO" id="GO:0005739">
    <property type="term" value="C:mitochondrion"/>
    <property type="evidence" value="ECO:0007669"/>
    <property type="project" value="Ensembl"/>
</dbReference>
<reference evidence="18" key="1">
    <citation type="submission" date="2025-08" db="UniProtKB">
        <authorList>
            <consortium name="Ensembl"/>
        </authorList>
    </citation>
    <scope>IDENTIFICATION</scope>
</reference>
<gene>
    <name evidence="18" type="primary">ADAM28</name>
</gene>
<dbReference type="GO" id="GO:0005886">
    <property type="term" value="C:plasma membrane"/>
    <property type="evidence" value="ECO:0007669"/>
    <property type="project" value="Ensembl"/>
</dbReference>
<feature type="domain" description="EGF-like" evidence="15">
    <location>
        <begin position="628"/>
        <end position="660"/>
    </location>
</feature>
<feature type="domain" description="Disintegrin" evidence="16">
    <location>
        <begin position="410"/>
        <end position="496"/>
    </location>
</feature>
<dbReference type="InterPro" id="IPR002870">
    <property type="entry name" value="Peptidase_M12B_N"/>
</dbReference>
<dbReference type="InterPro" id="IPR001762">
    <property type="entry name" value="Disintegrin_dom"/>
</dbReference>
<dbReference type="InterPro" id="IPR024079">
    <property type="entry name" value="MetalloPept_cat_dom_sf"/>
</dbReference>
<dbReference type="GO" id="GO:0046872">
    <property type="term" value="F:metal ion binding"/>
    <property type="evidence" value="ECO:0007669"/>
    <property type="project" value="UniProtKB-KW"/>
</dbReference>
<dbReference type="GO" id="GO:0004222">
    <property type="term" value="F:metalloendopeptidase activity"/>
    <property type="evidence" value="ECO:0007669"/>
    <property type="project" value="InterPro"/>
</dbReference>
<dbReference type="PRINTS" id="PR00289">
    <property type="entry name" value="DISINTEGRIN"/>
</dbReference>
<protein>
    <submittedName>
        <fullName evidence="18">ADAM metallopeptidase domain 28</fullName>
    </submittedName>
</protein>
<evidence type="ECO:0000256" key="11">
    <source>
        <dbReference type="PROSITE-ProRule" id="PRU00076"/>
    </source>
</evidence>
<accession>A0A8C3WPQ4</accession>
<evidence type="ECO:0000256" key="9">
    <source>
        <dbReference type="ARBA" id="ARBA00023157"/>
    </source>
</evidence>
<dbReference type="PROSITE" id="PS00427">
    <property type="entry name" value="DISINTEGRIN_1"/>
    <property type="match status" value="1"/>
</dbReference>